<organism evidence="2 3">
    <name type="scientific">Cupriavidus taiwanensis</name>
    <dbReference type="NCBI Taxonomy" id="164546"/>
    <lineage>
        <taxon>Bacteria</taxon>
        <taxon>Pseudomonadati</taxon>
        <taxon>Pseudomonadota</taxon>
        <taxon>Betaproteobacteria</taxon>
        <taxon>Burkholderiales</taxon>
        <taxon>Burkholderiaceae</taxon>
        <taxon>Cupriavidus</taxon>
    </lineage>
</organism>
<reference evidence="2 3" key="1">
    <citation type="submission" date="2018-01" db="EMBL/GenBank/DDBJ databases">
        <authorList>
            <person name="Gaut B.S."/>
            <person name="Morton B.R."/>
            <person name="Clegg M.T."/>
            <person name="Duvall M.R."/>
        </authorList>
    </citation>
    <scope>NUCLEOTIDE SEQUENCE [LARGE SCALE GENOMIC DNA]</scope>
    <source>
        <strain evidence="2">Cupriavidus taiwanensis cmp 52</strain>
    </source>
</reference>
<accession>A0A375ITF7</accession>
<protein>
    <submittedName>
        <fullName evidence="2">Uncharacterized protein</fullName>
    </submittedName>
</protein>
<dbReference type="Proteomes" id="UP000256805">
    <property type="component" value="Unassembled WGS sequence"/>
</dbReference>
<evidence type="ECO:0000313" key="2">
    <source>
        <dbReference type="EMBL" id="SPR95865.1"/>
    </source>
</evidence>
<gene>
    <name evidence="2" type="ORF">CBM2634_A10068</name>
</gene>
<name>A0A375ITF7_9BURK</name>
<feature type="region of interest" description="Disordered" evidence="1">
    <location>
        <begin position="1"/>
        <end position="25"/>
    </location>
</feature>
<proteinExistence type="predicted"/>
<evidence type="ECO:0000313" key="3">
    <source>
        <dbReference type="Proteomes" id="UP000256805"/>
    </source>
</evidence>
<evidence type="ECO:0000256" key="1">
    <source>
        <dbReference type="SAM" id="MobiDB-lite"/>
    </source>
</evidence>
<sequence length="54" mass="5538">MIPVAGNTARGPVSTCDTEDNNHMSLGPAAARAASAGVAHASLRGWRPRPKESP</sequence>
<dbReference type="AlphaFoldDB" id="A0A375ITF7"/>
<dbReference type="EMBL" id="OVTA01000001">
    <property type="protein sequence ID" value="SPR95865.1"/>
    <property type="molecule type" value="Genomic_DNA"/>
</dbReference>